<feature type="region of interest" description="Disordered" evidence="1">
    <location>
        <begin position="143"/>
        <end position="169"/>
    </location>
</feature>
<reference evidence="2 3" key="1">
    <citation type="submission" date="2021-06" db="EMBL/GenBank/DDBJ databases">
        <authorList>
            <person name="Palmer J.M."/>
        </authorList>
    </citation>
    <scope>NUCLEOTIDE SEQUENCE [LARGE SCALE GENOMIC DNA]</scope>
    <source>
        <strain evidence="2 3">MEX-2019</strain>
        <tissue evidence="2">Muscle</tissue>
    </source>
</reference>
<comment type="caution">
    <text evidence="2">The sequence shown here is derived from an EMBL/GenBank/DDBJ whole genome shotgun (WGS) entry which is preliminary data.</text>
</comment>
<protein>
    <submittedName>
        <fullName evidence="2">Uncharacterized protein</fullName>
    </submittedName>
</protein>
<name>A0AAV9RJY8_9TELE</name>
<dbReference type="Proteomes" id="UP001311232">
    <property type="component" value="Unassembled WGS sequence"/>
</dbReference>
<sequence>MLCLTGVPEPDLAVSFEPLGLLSSGKKSFHLTNKDSNLRLLLWISPAGSFLYTWDPPQQTLSTLPRTQASSTVYSGHPNFLADLNSPSPFPRVNNPLGFLHLPLWRIIPFSPKPALPMATPPETLLQHGLKERGSACLLAANDSLSSHQNETQKKSGPKPTEMDNNPCCLPEPEERYTGFILKAHLMRAEEHGGAKFFLWRS</sequence>
<evidence type="ECO:0000313" key="3">
    <source>
        <dbReference type="Proteomes" id="UP001311232"/>
    </source>
</evidence>
<dbReference type="EMBL" id="JAHHUM010001750">
    <property type="protein sequence ID" value="KAK5609359.1"/>
    <property type="molecule type" value="Genomic_DNA"/>
</dbReference>
<dbReference type="AlphaFoldDB" id="A0AAV9RJY8"/>
<proteinExistence type="predicted"/>
<evidence type="ECO:0000256" key="1">
    <source>
        <dbReference type="SAM" id="MobiDB-lite"/>
    </source>
</evidence>
<accession>A0AAV9RJY8</accession>
<organism evidence="2 3">
    <name type="scientific">Crenichthys baileyi</name>
    <name type="common">White River springfish</name>
    <dbReference type="NCBI Taxonomy" id="28760"/>
    <lineage>
        <taxon>Eukaryota</taxon>
        <taxon>Metazoa</taxon>
        <taxon>Chordata</taxon>
        <taxon>Craniata</taxon>
        <taxon>Vertebrata</taxon>
        <taxon>Euteleostomi</taxon>
        <taxon>Actinopterygii</taxon>
        <taxon>Neopterygii</taxon>
        <taxon>Teleostei</taxon>
        <taxon>Neoteleostei</taxon>
        <taxon>Acanthomorphata</taxon>
        <taxon>Ovalentaria</taxon>
        <taxon>Atherinomorphae</taxon>
        <taxon>Cyprinodontiformes</taxon>
        <taxon>Goodeidae</taxon>
        <taxon>Crenichthys</taxon>
    </lineage>
</organism>
<gene>
    <name evidence="2" type="ORF">CRENBAI_010781</name>
</gene>
<evidence type="ECO:0000313" key="2">
    <source>
        <dbReference type="EMBL" id="KAK5609359.1"/>
    </source>
</evidence>
<keyword evidence="3" id="KW-1185">Reference proteome</keyword>